<evidence type="ECO:0000256" key="2">
    <source>
        <dbReference type="ARBA" id="ARBA00023315"/>
    </source>
</evidence>
<protein>
    <submittedName>
        <fullName evidence="4">Acetyltransferase</fullName>
        <ecNumber evidence="4">2.3.1.-</ecNumber>
    </submittedName>
</protein>
<feature type="domain" description="N-acetyltransferase" evidence="3">
    <location>
        <begin position="1"/>
        <end position="146"/>
    </location>
</feature>
<dbReference type="GO" id="GO:0016747">
    <property type="term" value="F:acyltransferase activity, transferring groups other than amino-acyl groups"/>
    <property type="evidence" value="ECO:0007669"/>
    <property type="project" value="InterPro"/>
</dbReference>
<dbReference type="EMBL" id="JAVDTR010000012">
    <property type="protein sequence ID" value="MDR6725719.1"/>
    <property type="molecule type" value="Genomic_DNA"/>
</dbReference>
<dbReference type="AlphaFoldDB" id="A0AAP5LSM4"/>
<dbReference type="CDD" id="cd04301">
    <property type="entry name" value="NAT_SF"/>
    <property type="match status" value="1"/>
</dbReference>
<proteinExistence type="predicted"/>
<dbReference type="Proteomes" id="UP001254832">
    <property type="component" value="Unassembled WGS sequence"/>
</dbReference>
<dbReference type="PROSITE" id="PS51186">
    <property type="entry name" value="GNAT"/>
    <property type="match status" value="1"/>
</dbReference>
<gene>
    <name evidence="4" type="ORF">J2W91_004221</name>
</gene>
<evidence type="ECO:0000259" key="3">
    <source>
        <dbReference type="PROSITE" id="PS51186"/>
    </source>
</evidence>
<dbReference type="SUPFAM" id="SSF55729">
    <property type="entry name" value="Acyl-CoA N-acyltransferases (Nat)"/>
    <property type="match status" value="1"/>
</dbReference>
<dbReference type="EC" id="2.3.1.-" evidence="4"/>
<dbReference type="NCBIfam" id="NF007807">
    <property type="entry name" value="PRK10514.1"/>
    <property type="match status" value="1"/>
</dbReference>
<keyword evidence="2 4" id="KW-0012">Acyltransferase</keyword>
<evidence type="ECO:0000313" key="4">
    <source>
        <dbReference type="EMBL" id="MDR6725719.1"/>
    </source>
</evidence>
<dbReference type="Gene3D" id="3.40.630.30">
    <property type="match status" value="1"/>
</dbReference>
<keyword evidence="1 4" id="KW-0808">Transferase</keyword>
<evidence type="ECO:0000313" key="5">
    <source>
        <dbReference type="Proteomes" id="UP001254832"/>
    </source>
</evidence>
<dbReference type="InterPro" id="IPR016181">
    <property type="entry name" value="Acyl_CoA_acyltransferase"/>
</dbReference>
<dbReference type="PANTHER" id="PTHR43800">
    <property type="entry name" value="PEPTIDYL-LYSINE N-ACETYLTRANSFERASE YJAB"/>
    <property type="match status" value="1"/>
</dbReference>
<dbReference type="InterPro" id="IPR000182">
    <property type="entry name" value="GNAT_dom"/>
</dbReference>
<sequence length="146" mass="16949">MVIVSYREQDHEQLIQIWERAVRATHTFLEEHDIQFYRNMVGEILEQRQVEVWEALDMEQQPVGFIGLQNNFIEMLFVDPSQHGQGVGRLLIEHTIELKGHHLKVDVNEQNAGAAQFYEKMGFVQIGRSELDGSGKPFPLLHLEIL</sequence>
<dbReference type="Pfam" id="PF13673">
    <property type="entry name" value="Acetyltransf_10"/>
    <property type="match status" value="1"/>
</dbReference>
<evidence type="ECO:0000256" key="1">
    <source>
        <dbReference type="ARBA" id="ARBA00022679"/>
    </source>
</evidence>
<comment type="caution">
    <text evidence="4">The sequence shown here is derived from an EMBL/GenBank/DDBJ whole genome shotgun (WGS) entry which is preliminary data.</text>
</comment>
<dbReference type="RefSeq" id="WP_056695172.1">
    <property type="nucleotide sequence ID" value="NZ_JAVDTR010000012.1"/>
</dbReference>
<accession>A0AAP5LSM4</accession>
<dbReference type="PANTHER" id="PTHR43800:SF1">
    <property type="entry name" value="PEPTIDYL-LYSINE N-ACETYLTRANSFERASE YJAB"/>
    <property type="match status" value="1"/>
</dbReference>
<name>A0AAP5LSM4_PAEAM</name>
<reference evidence="4" key="1">
    <citation type="submission" date="2023-07" db="EMBL/GenBank/DDBJ databases">
        <title>Sorghum-associated microbial communities from plants grown in Nebraska, USA.</title>
        <authorList>
            <person name="Schachtman D."/>
        </authorList>
    </citation>
    <scope>NUCLEOTIDE SEQUENCE</scope>
    <source>
        <strain evidence="4">BE80</strain>
    </source>
</reference>
<organism evidence="4 5">
    <name type="scientific">Paenibacillus amylolyticus</name>
    <dbReference type="NCBI Taxonomy" id="1451"/>
    <lineage>
        <taxon>Bacteria</taxon>
        <taxon>Bacillati</taxon>
        <taxon>Bacillota</taxon>
        <taxon>Bacilli</taxon>
        <taxon>Bacillales</taxon>
        <taxon>Paenibacillaceae</taxon>
        <taxon>Paenibacillus</taxon>
    </lineage>
</organism>